<dbReference type="PANTHER" id="PTHR11011:SF45">
    <property type="entry name" value="FATTY ACYL-COA REDUCTASE CG8306-RELATED"/>
    <property type="match status" value="1"/>
</dbReference>
<evidence type="ECO:0000256" key="3">
    <source>
        <dbReference type="ARBA" id="ARBA00022516"/>
    </source>
</evidence>
<evidence type="ECO:0000256" key="2">
    <source>
        <dbReference type="ARBA" id="ARBA00005928"/>
    </source>
</evidence>
<dbReference type="InterPro" id="IPR033640">
    <property type="entry name" value="FAR_C"/>
</dbReference>
<reference evidence="13" key="1">
    <citation type="journal article" date="2010" name="Proc. Natl. Acad. Sci. U.S.A.">
        <title>Evolution of multicomponent pheromone signals in small ermine moths involves a single fatty-acyl reductase gene.</title>
        <authorList>
            <person name="Lienard M.A."/>
            <person name="Hagstrom A.K."/>
            <person name="Lassance J.M."/>
            <person name="Lofstedt C."/>
        </authorList>
    </citation>
    <scope>NUCLEOTIDE SEQUENCE</scope>
    <source>
        <tissue evidence="13">Pheromone gland</tissue>
    </source>
</reference>
<evidence type="ECO:0000256" key="10">
    <source>
        <dbReference type="RuleBase" id="RU363097"/>
    </source>
</evidence>
<comment type="catalytic activity">
    <reaction evidence="9 10">
        <text>a long-chain fatty acyl-CoA + 2 NADPH + 2 H(+) = a long-chain primary fatty alcohol + 2 NADP(+) + CoA</text>
        <dbReference type="Rhea" id="RHEA:52716"/>
        <dbReference type="ChEBI" id="CHEBI:15378"/>
        <dbReference type="ChEBI" id="CHEBI:57287"/>
        <dbReference type="ChEBI" id="CHEBI:57783"/>
        <dbReference type="ChEBI" id="CHEBI:58349"/>
        <dbReference type="ChEBI" id="CHEBI:77396"/>
        <dbReference type="ChEBI" id="CHEBI:83139"/>
        <dbReference type="EC" id="1.2.1.84"/>
    </reaction>
</comment>
<dbReference type="GO" id="GO:0102965">
    <property type="term" value="F:alcohol-forming long-chain fatty acyl-CoA reductase activity"/>
    <property type="evidence" value="ECO:0007669"/>
    <property type="project" value="UniProtKB-EC"/>
</dbReference>
<dbReference type="Pfam" id="PF03015">
    <property type="entry name" value="Sterile"/>
    <property type="match status" value="1"/>
</dbReference>
<evidence type="ECO:0000259" key="12">
    <source>
        <dbReference type="Pfam" id="PF07993"/>
    </source>
</evidence>
<keyword evidence="7 10" id="KW-0443">Lipid metabolism</keyword>
<gene>
    <name evidence="13" type="primary">pgFAR</name>
</gene>
<dbReference type="SUPFAM" id="SSF51735">
    <property type="entry name" value="NAD(P)-binding Rossmann-fold domains"/>
    <property type="match status" value="1"/>
</dbReference>
<evidence type="ECO:0000256" key="6">
    <source>
        <dbReference type="ARBA" id="ARBA00022989"/>
    </source>
</evidence>
<dbReference type="CDD" id="cd05236">
    <property type="entry name" value="FAR-N_SDR_e"/>
    <property type="match status" value="1"/>
</dbReference>
<dbReference type="EMBL" id="GQ907234">
    <property type="protein sequence ID" value="ADD62441.1"/>
    <property type="molecule type" value="mRNA"/>
</dbReference>
<comment type="function">
    <text evidence="10">Catalyzes the reduction of fatty acyl-CoA to fatty alcohols.</text>
</comment>
<evidence type="ECO:0000256" key="8">
    <source>
        <dbReference type="ARBA" id="ARBA00023136"/>
    </source>
</evidence>
<evidence type="ECO:0000256" key="9">
    <source>
        <dbReference type="ARBA" id="ARBA00052530"/>
    </source>
</evidence>
<evidence type="ECO:0000256" key="7">
    <source>
        <dbReference type="ARBA" id="ARBA00023098"/>
    </source>
</evidence>
<evidence type="ECO:0000256" key="1">
    <source>
        <dbReference type="ARBA" id="ARBA00004141"/>
    </source>
</evidence>
<dbReference type="Gene3D" id="3.40.50.720">
    <property type="entry name" value="NAD(P)-binding Rossmann-like Domain"/>
    <property type="match status" value="1"/>
</dbReference>
<name>D7P5E5_9NEOP</name>
<dbReference type="Pfam" id="PF07993">
    <property type="entry name" value="NAD_binding_4"/>
    <property type="match status" value="1"/>
</dbReference>
<protein>
    <recommendedName>
        <fullName evidence="10">Fatty acyl-CoA reductase</fullName>
        <ecNumber evidence="10">1.2.1.84</ecNumber>
    </recommendedName>
</protein>
<dbReference type="GO" id="GO:0016020">
    <property type="term" value="C:membrane"/>
    <property type="evidence" value="ECO:0007669"/>
    <property type="project" value="UniProtKB-SubCell"/>
</dbReference>
<dbReference type="EC" id="1.2.1.84" evidence="10"/>
<feature type="domain" description="Fatty acyl-CoA reductase C-terminal" evidence="11">
    <location>
        <begin position="358"/>
        <end position="446"/>
    </location>
</feature>
<keyword evidence="3 10" id="KW-0444">Lipid biosynthesis</keyword>
<dbReference type="GO" id="GO:0080019">
    <property type="term" value="F:alcohol-forming very long-chain fatty acyl-CoA reductase activity"/>
    <property type="evidence" value="ECO:0007669"/>
    <property type="project" value="InterPro"/>
</dbReference>
<dbReference type="GO" id="GO:0035336">
    <property type="term" value="P:long-chain fatty-acyl-CoA metabolic process"/>
    <property type="evidence" value="ECO:0007669"/>
    <property type="project" value="TreeGrafter"/>
</dbReference>
<keyword evidence="5 10" id="KW-0521">NADP</keyword>
<evidence type="ECO:0000256" key="4">
    <source>
        <dbReference type="ARBA" id="ARBA00022692"/>
    </source>
</evidence>
<evidence type="ECO:0000256" key="5">
    <source>
        <dbReference type="ARBA" id="ARBA00022857"/>
    </source>
</evidence>
<sequence length="449" mass="50931">MVQLKEDSVAAFYAEKSIFITGGTGFLGKVLIEKLLYSCKAVDQIYVLIRKKKDQTPSERIAQLLESELFSRLRKDDPSALKKVVPVVGDLTMPNLGLSAAVEDLIVSKVTVIFHVAATVKFNERMKNALVNNVEATREVINLCHRLEKVDAFIHVSTAYSNTDQKVVEERVYPPPAPLSEVYAFVKNYGDDMDIIQNLLNGRPNTYTYTKALAEDIVLKEHGGIPTAIIRPSIVLSVLKEPIPGWLDNWNGPTGLLHASSQGVHCSMLGSGSNVADLIPVDIVTNLMIVVASRCRKSNGLKVYNSCSGTTNPITYQAFTKMFLDSCISRGWNKVPFPLLIFVKWAFLNRVLKFLLVIVPFFLIDVYLRFFGKPNYMRMITYTKKAEDLMTFFTSHEWQFKDGNVRDLINMMSPEDRKIFYCDPEEIQWKPYFDDYCVGVFKYLLKRKV</sequence>
<dbReference type="AlphaFoldDB" id="D7P5E5"/>
<dbReference type="InterPro" id="IPR013120">
    <property type="entry name" value="FAR_NAD-bd"/>
</dbReference>
<proteinExistence type="evidence at transcript level"/>
<evidence type="ECO:0000313" key="13">
    <source>
        <dbReference type="EMBL" id="ADD62441.1"/>
    </source>
</evidence>
<comment type="similarity">
    <text evidence="2 10">Belongs to the fatty acyl-CoA reductase family.</text>
</comment>
<organism evidence="13">
    <name type="scientific">Yponomeuta rorrellus</name>
    <name type="common">willow ermine moth</name>
    <dbReference type="NCBI Taxonomy" id="263928"/>
    <lineage>
        <taxon>Eukaryota</taxon>
        <taxon>Metazoa</taxon>
        <taxon>Ecdysozoa</taxon>
        <taxon>Arthropoda</taxon>
        <taxon>Hexapoda</taxon>
        <taxon>Insecta</taxon>
        <taxon>Pterygota</taxon>
        <taxon>Neoptera</taxon>
        <taxon>Endopterygota</taxon>
        <taxon>Lepidoptera</taxon>
        <taxon>Glossata</taxon>
        <taxon>Ditrysia</taxon>
        <taxon>Yponomeutoidea</taxon>
        <taxon>Yponomeutidae</taxon>
        <taxon>Yponomeutinae</taxon>
        <taxon>Yponomeuta</taxon>
    </lineage>
</organism>
<keyword evidence="6 10" id="KW-1133">Transmembrane helix</keyword>
<keyword evidence="10" id="KW-0560">Oxidoreductase</keyword>
<dbReference type="InterPro" id="IPR036291">
    <property type="entry name" value="NAD(P)-bd_dom_sf"/>
</dbReference>
<dbReference type="CDD" id="cd09071">
    <property type="entry name" value="FAR_C"/>
    <property type="match status" value="1"/>
</dbReference>
<comment type="subcellular location">
    <subcellularLocation>
        <location evidence="1">Membrane</location>
        <topology evidence="1">Multi-pass membrane protein</topology>
    </subcellularLocation>
</comment>
<feature type="domain" description="Thioester reductase (TE)" evidence="12">
    <location>
        <begin position="20"/>
        <end position="288"/>
    </location>
</feature>
<keyword evidence="8 10" id="KW-0472">Membrane</keyword>
<keyword evidence="4 10" id="KW-0812">Transmembrane</keyword>
<dbReference type="InterPro" id="IPR026055">
    <property type="entry name" value="FAR"/>
</dbReference>
<accession>D7P5E5</accession>
<dbReference type="GO" id="GO:0005777">
    <property type="term" value="C:peroxisome"/>
    <property type="evidence" value="ECO:0007669"/>
    <property type="project" value="TreeGrafter"/>
</dbReference>
<feature type="transmembrane region" description="Helical" evidence="10">
    <location>
        <begin position="351"/>
        <end position="370"/>
    </location>
</feature>
<dbReference type="FunFam" id="3.40.50.720:FF:000143">
    <property type="entry name" value="Fatty acyl-CoA reductase"/>
    <property type="match status" value="1"/>
</dbReference>
<dbReference type="PANTHER" id="PTHR11011">
    <property type="entry name" value="MALE STERILITY PROTEIN 2-RELATED"/>
    <property type="match status" value="1"/>
</dbReference>
<evidence type="ECO:0000259" key="11">
    <source>
        <dbReference type="Pfam" id="PF03015"/>
    </source>
</evidence>